<protein>
    <submittedName>
        <fullName evidence="2">Uncharacterized protein</fullName>
    </submittedName>
</protein>
<dbReference type="EMBL" id="CP150845">
    <property type="protein sequence ID" value="WYZ18224.1"/>
    <property type="molecule type" value="Genomic_DNA"/>
</dbReference>
<keyword evidence="1" id="KW-0472">Membrane</keyword>
<proteinExistence type="predicted"/>
<evidence type="ECO:0000313" key="2">
    <source>
        <dbReference type="EMBL" id="WYZ18224.1"/>
    </source>
</evidence>
<dbReference type="RefSeq" id="WP_406843210.1">
    <property type="nucleotide sequence ID" value="NZ_CP150845.1"/>
</dbReference>
<evidence type="ECO:0000256" key="1">
    <source>
        <dbReference type="SAM" id="Phobius"/>
    </source>
</evidence>
<keyword evidence="1" id="KW-1133">Transmembrane helix</keyword>
<evidence type="ECO:0000313" key="3">
    <source>
        <dbReference type="Proteomes" id="UP001623852"/>
    </source>
</evidence>
<sequence>MKSLKLIGDIFFVFCTVILTTVFYTTLKEKIEKPNFKNLDTTGFIIFGIIVLGLIFISFKIVSAYFKKTKI</sequence>
<dbReference type="Proteomes" id="UP001623852">
    <property type="component" value="Chromosome"/>
</dbReference>
<feature type="transmembrane region" description="Helical" evidence="1">
    <location>
        <begin position="7"/>
        <end position="24"/>
    </location>
</feature>
<keyword evidence="1" id="KW-0812">Transmembrane</keyword>
<reference evidence="2 3" key="1">
    <citation type="submission" date="2024-03" db="EMBL/GenBank/DDBJ databases">
        <title>Flavobacterium soyae.</title>
        <authorList>
            <person name="Zheng W."/>
        </authorList>
    </citation>
    <scope>NUCLEOTIDE SEQUENCE [LARGE SCALE GENOMIC DNA]</scope>
    <source>
        <strain evidence="2 3">55</strain>
    </source>
</reference>
<keyword evidence="3" id="KW-1185">Reference proteome</keyword>
<feature type="transmembrane region" description="Helical" evidence="1">
    <location>
        <begin position="44"/>
        <end position="66"/>
    </location>
</feature>
<accession>A0ABZ2UDK2</accession>
<organism evidence="2 3">
    <name type="scientific">Flavobacterium soyae</name>
    <dbReference type="NCBI Taxonomy" id="2903098"/>
    <lineage>
        <taxon>Bacteria</taxon>
        <taxon>Pseudomonadati</taxon>
        <taxon>Bacteroidota</taxon>
        <taxon>Flavobacteriia</taxon>
        <taxon>Flavobacteriales</taxon>
        <taxon>Flavobacteriaceae</taxon>
        <taxon>Flavobacterium</taxon>
    </lineage>
</organism>
<gene>
    <name evidence="2" type="ORF">AABD74_13760</name>
</gene>
<name>A0ABZ2UDK2_9FLAO</name>